<evidence type="ECO:0000259" key="3">
    <source>
        <dbReference type="Pfam" id="PF13505"/>
    </source>
</evidence>
<evidence type="ECO:0000256" key="1">
    <source>
        <dbReference type="ARBA" id="ARBA00022729"/>
    </source>
</evidence>
<evidence type="ECO:0000313" key="5">
    <source>
        <dbReference type="Proteomes" id="UP000254101"/>
    </source>
</evidence>
<dbReference type="InterPro" id="IPR027385">
    <property type="entry name" value="Beta-barrel_OMP"/>
</dbReference>
<feature type="domain" description="Outer membrane protein beta-barrel" evidence="3">
    <location>
        <begin position="17"/>
        <end position="194"/>
    </location>
</feature>
<gene>
    <name evidence="4" type="ORF">DL238_04410</name>
</gene>
<comment type="caution">
    <text evidence="4">The sequence shown here is derived from an EMBL/GenBank/DDBJ whole genome shotgun (WGS) entry which is preliminary data.</text>
</comment>
<proteinExistence type="predicted"/>
<dbReference type="Gene3D" id="2.40.160.20">
    <property type="match status" value="1"/>
</dbReference>
<dbReference type="InterPro" id="IPR011250">
    <property type="entry name" value="OMP/PagP_B-barrel"/>
</dbReference>
<feature type="chain" id="PRO_5017418269" evidence="2">
    <location>
        <begin position="30"/>
        <end position="203"/>
    </location>
</feature>
<keyword evidence="5" id="KW-1185">Reference proteome</keyword>
<keyword evidence="1 2" id="KW-0732">Signal</keyword>
<name>A0A395LJ26_9SPHN</name>
<feature type="signal peptide" evidence="2">
    <location>
        <begin position="1"/>
        <end position="29"/>
    </location>
</feature>
<accession>A0A395LJ26</accession>
<sequence length="203" mass="21635">MGLSSPFRTACAAVSVAAASLVLAPAAHAQEVPFEGAYAGPLVGVLEHHFYLELTDEQTGASDGGYTRDWDIGGGAMAGYDLAVSDRVRIGAEVSLLKGGGSPEIFLNGGRYQQNERFGYRATGRLGVVAADRALFFVKGGFGGDRYAIDNSAGVEDAREWRTSFVVGAGAQVRLDERIDLRVEYEHLDSSAHAFFVGLPIRF</sequence>
<reference evidence="4 5" key="1">
    <citation type="submission" date="2018-07" db="EMBL/GenBank/DDBJ databases">
        <title>Erythrobacter nanhaiensis sp. nov., a novel member of the genus Erythrobacter isolated from the South China Sea.</title>
        <authorList>
            <person name="Chen X."/>
            <person name="Liu J."/>
        </authorList>
    </citation>
    <scope>NUCLEOTIDE SEQUENCE [LARGE SCALE GENOMIC DNA]</scope>
    <source>
        <strain evidence="4 5">S-5</strain>
    </source>
</reference>
<dbReference type="Proteomes" id="UP000254101">
    <property type="component" value="Unassembled WGS sequence"/>
</dbReference>
<dbReference type="SUPFAM" id="SSF56925">
    <property type="entry name" value="OMPA-like"/>
    <property type="match status" value="1"/>
</dbReference>
<protein>
    <submittedName>
        <fullName evidence="4">Porin family protein</fullName>
    </submittedName>
</protein>
<evidence type="ECO:0000256" key="2">
    <source>
        <dbReference type="SAM" id="SignalP"/>
    </source>
</evidence>
<dbReference type="EMBL" id="QRBB01000001">
    <property type="protein sequence ID" value="RDS76922.1"/>
    <property type="molecule type" value="Genomic_DNA"/>
</dbReference>
<evidence type="ECO:0000313" key="4">
    <source>
        <dbReference type="EMBL" id="RDS76922.1"/>
    </source>
</evidence>
<dbReference type="OrthoDB" id="7553954at2"/>
<dbReference type="Pfam" id="PF13505">
    <property type="entry name" value="OMP_b-brl"/>
    <property type="match status" value="1"/>
</dbReference>
<dbReference type="AlphaFoldDB" id="A0A395LJ26"/>
<organism evidence="4 5">
    <name type="scientific">Alteriqipengyuania lutimaris</name>
    <dbReference type="NCBI Taxonomy" id="1538146"/>
    <lineage>
        <taxon>Bacteria</taxon>
        <taxon>Pseudomonadati</taxon>
        <taxon>Pseudomonadota</taxon>
        <taxon>Alphaproteobacteria</taxon>
        <taxon>Sphingomonadales</taxon>
        <taxon>Erythrobacteraceae</taxon>
        <taxon>Alteriqipengyuania</taxon>
    </lineage>
</organism>
<dbReference type="RefSeq" id="WP_115491145.1">
    <property type="nucleotide sequence ID" value="NZ_JACHWW010000001.1"/>
</dbReference>